<comment type="subcellular location">
    <subcellularLocation>
        <location evidence="4">Cytoplasm</location>
    </subcellularLocation>
    <text evidence="4">Colocalizes with RAB11A on cytoplasmic vesicle membranes.</text>
</comment>
<evidence type="ECO:0000256" key="1">
    <source>
        <dbReference type="ARBA" id="ARBA00007796"/>
    </source>
</evidence>
<dbReference type="Proteomes" id="UP000504602">
    <property type="component" value="Unplaced"/>
</dbReference>
<dbReference type="RefSeq" id="XP_030921341.1">
    <property type="nucleotide sequence ID" value="XM_031065481.1"/>
</dbReference>
<keyword evidence="4" id="KW-0963">Cytoplasm</keyword>
<gene>
    <name evidence="8" type="primary">LOC102035427</name>
</gene>
<evidence type="ECO:0000256" key="2">
    <source>
        <dbReference type="ARBA" id="ARBA00022658"/>
    </source>
</evidence>
<evidence type="ECO:0000256" key="3">
    <source>
        <dbReference type="ARBA" id="ARBA00023054"/>
    </source>
</evidence>
<evidence type="ECO:0000256" key="4">
    <source>
        <dbReference type="RuleBase" id="RU369054"/>
    </source>
</evidence>
<feature type="region of interest" description="Disordered" evidence="6">
    <location>
        <begin position="438"/>
        <end position="548"/>
    </location>
</feature>
<dbReference type="PANTHER" id="PTHR19423">
    <property type="entry name" value="SH3 DOMAIN-BINDING PROTEIN 5"/>
    <property type="match status" value="1"/>
</dbReference>
<organism evidence="7 8">
    <name type="scientific">Geospiza fortis</name>
    <name type="common">Medium ground-finch</name>
    <dbReference type="NCBI Taxonomy" id="48883"/>
    <lineage>
        <taxon>Eukaryota</taxon>
        <taxon>Metazoa</taxon>
        <taxon>Chordata</taxon>
        <taxon>Craniata</taxon>
        <taxon>Vertebrata</taxon>
        <taxon>Euteleostomi</taxon>
        <taxon>Archelosauria</taxon>
        <taxon>Archosauria</taxon>
        <taxon>Dinosauria</taxon>
        <taxon>Saurischia</taxon>
        <taxon>Theropoda</taxon>
        <taxon>Coelurosauria</taxon>
        <taxon>Aves</taxon>
        <taxon>Neognathae</taxon>
        <taxon>Neoaves</taxon>
        <taxon>Telluraves</taxon>
        <taxon>Australaves</taxon>
        <taxon>Passeriformes</taxon>
        <taxon>Thraupidae</taxon>
        <taxon>Geospiza</taxon>
    </lineage>
</organism>
<evidence type="ECO:0000256" key="5">
    <source>
        <dbReference type="SAM" id="Coils"/>
    </source>
</evidence>
<dbReference type="Pfam" id="PF05276">
    <property type="entry name" value="SH3BP5"/>
    <property type="match status" value="1"/>
</dbReference>
<dbReference type="GO" id="GO:0005737">
    <property type="term" value="C:cytoplasm"/>
    <property type="evidence" value="ECO:0007669"/>
    <property type="project" value="UniProtKB-SubCell"/>
</dbReference>
<keyword evidence="2 4" id="KW-0344">Guanine-nucleotide releasing factor</keyword>
<dbReference type="PANTHER" id="PTHR19423:SF8">
    <property type="entry name" value="SH3 DOMAIN-BINDING PROTEIN 5-LIKE"/>
    <property type="match status" value="1"/>
</dbReference>
<feature type="coiled-coil region" evidence="5">
    <location>
        <begin position="173"/>
        <end position="270"/>
    </location>
</feature>
<feature type="compositionally biased region" description="Low complexity" evidence="6">
    <location>
        <begin position="474"/>
        <end position="493"/>
    </location>
</feature>
<sequence>MAAPTKPFPLLFLAVFQPKPGSNRARRLRRHRFHPRVRFELPGTEREAEIRREEGAAMLLQEELEHLNEANAEINRGELELDAARSRYRRILSDSARKLNSQGSQLGTCIERARPYYEARRRAKEAQQETQRAALRYERAVGMHNAAREMVFVAEQGMGTGKNRLDPTWQEMLNHATRKVNEAEQERLWSEREHQRVTRLCQEAEAEVQRLQKSLARNIARSQPCLELKAQFNLRLEEHKSRVTSLEAAVAQAKLRYSVALRNLEQISEEIHARRFQRILRKKTVRENPLGAEGGAGNPEIPGIPRENHGIPGETHGIRSGNPKIPAEVPGEIPGIPRENHRIPGEVSGIPGENRGIPRETPEVPRIPGEIHGIPGEIPRGIPGIPRENHRIPGEISGIPGENHEIPGIPGEIPGEISGIPRENPEIPGFPGENLGIPRGNLGIPNEISAGTGRIPRENPGIPRENPRNSIEHPGNSSENPGNSSENPGNFSSVPSGTFRIPGILSETPGIPRENLGIPIRNSGEIPENSGEIPENSIENPGDLSSIPSGTFRIPGIAQEIPGIPRELSTSGDSLSLLSLQTIASDLQKFDSVEHLSGIPGISGIPDALSLHSEELAEGTERRRSFRHHRSVSL</sequence>
<feature type="coiled-coil region" evidence="5">
    <location>
        <begin position="50"/>
        <end position="87"/>
    </location>
</feature>
<feature type="compositionally biased region" description="Low complexity" evidence="6">
    <location>
        <begin position="366"/>
        <end position="383"/>
    </location>
</feature>
<comment type="domain">
    <text evidence="4">The N-terminal half of the protein mediates interaction with RAB11A and functions as guanine nucleotide exchange factor. Four long alpha-helices (interrupted by a central kink) assemble into coiled coils, giving rise to a 'V' shape.</text>
</comment>
<dbReference type="GeneID" id="102035427"/>
<dbReference type="GO" id="GO:0035556">
    <property type="term" value="P:intracellular signal transduction"/>
    <property type="evidence" value="ECO:0007669"/>
    <property type="project" value="UniProtKB-UniRule"/>
</dbReference>
<comment type="function">
    <text evidence="4">Functions as guanine nucleotide exchange factor (GEF) for RAB11A.</text>
</comment>
<comment type="similarity">
    <text evidence="1 4">Belongs to the SH3BP5 family.</text>
</comment>
<proteinExistence type="inferred from homology"/>
<accession>A0A8N5F668</accession>
<reference evidence="8" key="1">
    <citation type="submission" date="2025-08" db="UniProtKB">
        <authorList>
            <consortium name="RefSeq"/>
        </authorList>
    </citation>
    <scope>IDENTIFICATION</scope>
</reference>
<feature type="region of interest" description="Disordered" evidence="6">
    <location>
        <begin position="333"/>
        <end position="383"/>
    </location>
</feature>
<dbReference type="GO" id="GO:0017124">
    <property type="term" value="F:SH3 domain binding"/>
    <property type="evidence" value="ECO:0007669"/>
    <property type="project" value="UniProtKB-UniRule"/>
</dbReference>
<evidence type="ECO:0000313" key="8">
    <source>
        <dbReference type="RefSeq" id="XP_030921341.1"/>
    </source>
</evidence>
<evidence type="ECO:0000313" key="7">
    <source>
        <dbReference type="Proteomes" id="UP000504602"/>
    </source>
</evidence>
<evidence type="ECO:0000256" key="6">
    <source>
        <dbReference type="SAM" id="MobiDB-lite"/>
    </source>
</evidence>
<dbReference type="GO" id="GO:0004860">
    <property type="term" value="F:protein kinase inhibitor activity"/>
    <property type="evidence" value="ECO:0007669"/>
    <property type="project" value="TreeGrafter"/>
</dbReference>
<comment type="subunit">
    <text evidence="4">Interacts with GDP-bound and nucleotide-free forms of RAB11A.</text>
</comment>
<dbReference type="InterPro" id="IPR007940">
    <property type="entry name" value="SH3BP5"/>
</dbReference>
<dbReference type="GO" id="GO:0005085">
    <property type="term" value="F:guanyl-nucleotide exchange factor activity"/>
    <property type="evidence" value="ECO:0007669"/>
    <property type="project" value="UniProtKB-UniRule"/>
</dbReference>
<protein>
    <recommendedName>
        <fullName evidence="4">SH3 domain-binding protein 5</fullName>
        <shortName evidence="4">SH3BP-5</shortName>
    </recommendedName>
</protein>
<name>A0A8N5F668_GEOFO</name>
<dbReference type="OrthoDB" id="446789at2759"/>
<keyword evidence="3 4" id="KW-0175">Coiled coil</keyword>
<dbReference type="AlphaFoldDB" id="A0A8N5F668"/>
<keyword evidence="7" id="KW-1185">Reference proteome</keyword>